<evidence type="ECO:0000313" key="6">
    <source>
        <dbReference type="Proteomes" id="UP001154282"/>
    </source>
</evidence>
<evidence type="ECO:0000259" key="4">
    <source>
        <dbReference type="Pfam" id="PF14226"/>
    </source>
</evidence>
<reference evidence="5" key="1">
    <citation type="submission" date="2022-08" db="EMBL/GenBank/DDBJ databases">
        <authorList>
            <person name="Gutierrez-Valencia J."/>
        </authorList>
    </citation>
    <scope>NUCLEOTIDE SEQUENCE</scope>
</reference>
<keyword evidence="6" id="KW-1185">Reference proteome</keyword>
<keyword evidence="1" id="KW-0479">Metal-binding</keyword>
<dbReference type="Gene3D" id="2.60.120.330">
    <property type="entry name" value="B-lactam Antibiotic, Isopenicillin N Synthase, Chain"/>
    <property type="match status" value="1"/>
</dbReference>
<evidence type="ECO:0000256" key="3">
    <source>
        <dbReference type="ARBA" id="ARBA00023004"/>
    </source>
</evidence>
<feature type="domain" description="Non-haem dioxygenase N-terminal" evidence="4">
    <location>
        <begin position="11"/>
        <end position="84"/>
    </location>
</feature>
<dbReference type="SUPFAM" id="SSF51197">
    <property type="entry name" value="Clavaminate synthase-like"/>
    <property type="match status" value="1"/>
</dbReference>
<dbReference type="Proteomes" id="UP001154282">
    <property type="component" value="Unassembled WGS sequence"/>
</dbReference>
<keyword evidence="2" id="KW-0560">Oxidoreductase</keyword>
<dbReference type="EMBL" id="CAMGYJ010000003">
    <property type="protein sequence ID" value="CAI0392089.1"/>
    <property type="molecule type" value="Genomic_DNA"/>
</dbReference>
<dbReference type="PANTHER" id="PTHR10209">
    <property type="entry name" value="OXIDOREDUCTASE, 2OG-FE II OXYGENASE FAMILY PROTEIN"/>
    <property type="match status" value="1"/>
</dbReference>
<sequence>MVQIAVVDEEIPTIDYFYLFSADPVHRSNALDCLSTACEHYGFFNLVNHGVPDGVIEGALSGIAAFFEKTPVEEKSKYKKGDPRARILWDARCHSDENKEHLKLLARPTFHCPPNPPLFRYVFLRWYQSLVWPSGRECLMTMMMNARVFFFFGDVQIGIGRVREESP</sequence>
<dbReference type="PANTHER" id="PTHR10209:SF460">
    <property type="entry name" value="FE2OG DIOXYGENASE DOMAIN-CONTAINING PROTEIN"/>
    <property type="match status" value="1"/>
</dbReference>
<name>A0AAV0I4N4_9ROSI</name>
<dbReference type="InterPro" id="IPR026992">
    <property type="entry name" value="DIOX_N"/>
</dbReference>
<evidence type="ECO:0000256" key="2">
    <source>
        <dbReference type="ARBA" id="ARBA00023002"/>
    </source>
</evidence>
<accession>A0AAV0I4N4</accession>
<dbReference type="GO" id="GO:0016491">
    <property type="term" value="F:oxidoreductase activity"/>
    <property type="evidence" value="ECO:0007669"/>
    <property type="project" value="UniProtKB-KW"/>
</dbReference>
<evidence type="ECO:0000313" key="5">
    <source>
        <dbReference type="EMBL" id="CAI0392089.1"/>
    </source>
</evidence>
<evidence type="ECO:0000256" key="1">
    <source>
        <dbReference type="ARBA" id="ARBA00022723"/>
    </source>
</evidence>
<dbReference type="InterPro" id="IPR027443">
    <property type="entry name" value="IPNS-like_sf"/>
</dbReference>
<protein>
    <recommendedName>
        <fullName evidence="4">Non-haem dioxygenase N-terminal domain-containing protein</fullName>
    </recommendedName>
</protein>
<organism evidence="5 6">
    <name type="scientific">Linum tenue</name>
    <dbReference type="NCBI Taxonomy" id="586396"/>
    <lineage>
        <taxon>Eukaryota</taxon>
        <taxon>Viridiplantae</taxon>
        <taxon>Streptophyta</taxon>
        <taxon>Embryophyta</taxon>
        <taxon>Tracheophyta</taxon>
        <taxon>Spermatophyta</taxon>
        <taxon>Magnoliopsida</taxon>
        <taxon>eudicotyledons</taxon>
        <taxon>Gunneridae</taxon>
        <taxon>Pentapetalae</taxon>
        <taxon>rosids</taxon>
        <taxon>fabids</taxon>
        <taxon>Malpighiales</taxon>
        <taxon>Linaceae</taxon>
        <taxon>Linum</taxon>
    </lineage>
</organism>
<gene>
    <name evidence="5" type="ORF">LITE_LOCUS7401</name>
</gene>
<dbReference type="Pfam" id="PF14226">
    <property type="entry name" value="DIOX_N"/>
    <property type="match status" value="1"/>
</dbReference>
<dbReference type="GO" id="GO:0046872">
    <property type="term" value="F:metal ion binding"/>
    <property type="evidence" value="ECO:0007669"/>
    <property type="project" value="UniProtKB-KW"/>
</dbReference>
<keyword evidence="3" id="KW-0408">Iron</keyword>
<proteinExistence type="predicted"/>
<comment type="caution">
    <text evidence="5">The sequence shown here is derived from an EMBL/GenBank/DDBJ whole genome shotgun (WGS) entry which is preliminary data.</text>
</comment>
<dbReference type="AlphaFoldDB" id="A0AAV0I4N4"/>